<organism evidence="8 9">
    <name type="scientific">Flavobacterium chilense</name>
    <dbReference type="NCBI Taxonomy" id="946677"/>
    <lineage>
        <taxon>Bacteria</taxon>
        <taxon>Pseudomonadati</taxon>
        <taxon>Bacteroidota</taxon>
        <taxon>Flavobacteriia</taxon>
        <taxon>Flavobacteriales</taxon>
        <taxon>Flavobacteriaceae</taxon>
        <taxon>Flavobacterium</taxon>
    </lineage>
</organism>
<evidence type="ECO:0000256" key="5">
    <source>
        <dbReference type="ARBA" id="ARBA00023237"/>
    </source>
</evidence>
<keyword evidence="9" id="KW-1185">Reference proteome</keyword>
<protein>
    <submittedName>
        <fullName evidence="8">Starch-binding associating with outer membrane</fullName>
    </submittedName>
</protein>
<evidence type="ECO:0000313" key="8">
    <source>
        <dbReference type="EMBL" id="SHM76472.1"/>
    </source>
</evidence>
<dbReference type="InterPro" id="IPR011990">
    <property type="entry name" value="TPR-like_helical_dom_sf"/>
</dbReference>
<dbReference type="Pfam" id="PF14322">
    <property type="entry name" value="SusD-like_3"/>
    <property type="match status" value="1"/>
</dbReference>
<evidence type="ECO:0000259" key="6">
    <source>
        <dbReference type="Pfam" id="PF07980"/>
    </source>
</evidence>
<keyword evidence="5" id="KW-0998">Cell outer membrane</keyword>
<dbReference type="PROSITE" id="PS51257">
    <property type="entry name" value="PROKAR_LIPOPROTEIN"/>
    <property type="match status" value="1"/>
</dbReference>
<dbReference type="STRING" id="946677.SAMN05444484_10981"/>
<dbReference type="Proteomes" id="UP000184028">
    <property type="component" value="Unassembled WGS sequence"/>
</dbReference>
<feature type="domain" description="SusD-like N-terminal" evidence="7">
    <location>
        <begin position="21"/>
        <end position="228"/>
    </location>
</feature>
<feature type="domain" description="RagB/SusD" evidence="6">
    <location>
        <begin position="273"/>
        <end position="473"/>
    </location>
</feature>
<dbReference type="InterPro" id="IPR012944">
    <property type="entry name" value="SusD_RagB_dom"/>
</dbReference>
<evidence type="ECO:0000313" key="9">
    <source>
        <dbReference type="Proteomes" id="UP000184028"/>
    </source>
</evidence>
<keyword evidence="4" id="KW-0472">Membrane</keyword>
<dbReference type="OrthoDB" id="5694214at2"/>
<dbReference type="AlphaFoldDB" id="A0A1M7LEU0"/>
<dbReference type="RefSeq" id="WP_068840568.1">
    <property type="nucleotide sequence ID" value="NZ_FRBT01000009.1"/>
</dbReference>
<evidence type="ECO:0000259" key="7">
    <source>
        <dbReference type="Pfam" id="PF14322"/>
    </source>
</evidence>
<dbReference type="EMBL" id="FRBT01000009">
    <property type="protein sequence ID" value="SHM76472.1"/>
    <property type="molecule type" value="Genomic_DNA"/>
</dbReference>
<dbReference type="SUPFAM" id="SSF48452">
    <property type="entry name" value="TPR-like"/>
    <property type="match status" value="1"/>
</dbReference>
<evidence type="ECO:0000256" key="1">
    <source>
        <dbReference type="ARBA" id="ARBA00004442"/>
    </source>
</evidence>
<dbReference type="InterPro" id="IPR033985">
    <property type="entry name" value="SusD-like_N"/>
</dbReference>
<evidence type="ECO:0000256" key="3">
    <source>
        <dbReference type="ARBA" id="ARBA00022729"/>
    </source>
</evidence>
<dbReference type="CDD" id="cd08977">
    <property type="entry name" value="SusD"/>
    <property type="match status" value="1"/>
</dbReference>
<proteinExistence type="inferred from homology"/>
<gene>
    <name evidence="8" type="ORF">SAMN05444484_10981</name>
</gene>
<dbReference type="Gene3D" id="1.25.40.390">
    <property type="match status" value="1"/>
</dbReference>
<sequence>MKKIFLLLSTIGLFTITSCSDYLDQQSPDELTSGNFWRNKADAESALAATYSQLEAAVDQWAFAEVKWPVEAYREDINELGSDALNYQNWVELSTFTYTNGNSQFTTYWKLNYRGISNANQVIDKLPQVPTDKLNEEDRKQIEAEARFLRAYYHMKLLLNWDKIYIRNKYITKESELSIPLSTRAEAWDFITSELKAAAQVLPAKQPQDKTGRATSGAANSYLGFAYLTRAYEETAQKQTFLNEALTALNKVQGYELVKDYVSMFDGTAKNTKESIFELQFSETTANGAFYRNALHYWMAAAELGGWDEILPSPMLISEFKKEGKIATTGNYDTRFYSTIFFKDPYFNDPANPMVLGTTYDDKFGDTDKPVYRRYIPSTQDKMDQEFTAINIPLMRYANVLLMQAEALNELGRPTEAIPYINKVRSRADMPAMTGTTSADVKAQIEHERIIEFPLENYRFYDLRRWGKTKAALDAVGRTGFDASKNNFYPIPLTEVQAN</sequence>
<keyword evidence="3" id="KW-0732">Signal</keyword>
<accession>A0A1M7LEU0</accession>
<comment type="similarity">
    <text evidence="2">Belongs to the SusD family.</text>
</comment>
<comment type="subcellular location">
    <subcellularLocation>
        <location evidence="1">Cell outer membrane</location>
    </subcellularLocation>
</comment>
<dbReference type="Pfam" id="PF07980">
    <property type="entry name" value="SusD_RagB"/>
    <property type="match status" value="1"/>
</dbReference>
<evidence type="ECO:0000256" key="2">
    <source>
        <dbReference type="ARBA" id="ARBA00006275"/>
    </source>
</evidence>
<evidence type="ECO:0000256" key="4">
    <source>
        <dbReference type="ARBA" id="ARBA00023136"/>
    </source>
</evidence>
<reference evidence="9" key="1">
    <citation type="submission" date="2016-11" db="EMBL/GenBank/DDBJ databases">
        <authorList>
            <person name="Varghese N."/>
            <person name="Submissions S."/>
        </authorList>
    </citation>
    <scope>NUCLEOTIDE SEQUENCE [LARGE SCALE GENOMIC DNA]</scope>
    <source>
        <strain evidence="9">DSM 24724</strain>
    </source>
</reference>
<dbReference type="GO" id="GO:0009279">
    <property type="term" value="C:cell outer membrane"/>
    <property type="evidence" value="ECO:0007669"/>
    <property type="project" value="UniProtKB-SubCell"/>
</dbReference>
<name>A0A1M7LEU0_9FLAO</name>